<evidence type="ECO:0000313" key="2">
    <source>
        <dbReference type="RefSeq" id="XP_033350968.1"/>
    </source>
</evidence>
<evidence type="ECO:0000313" key="1">
    <source>
        <dbReference type="Proteomes" id="UP000504631"/>
    </source>
</evidence>
<evidence type="ECO:0000313" key="3">
    <source>
        <dbReference type="RefSeq" id="XP_033350969.1"/>
    </source>
</evidence>
<dbReference type="Pfam" id="PF07426">
    <property type="entry name" value="Dynactin_p22"/>
    <property type="match status" value="1"/>
</dbReference>
<keyword evidence="1" id="KW-1185">Reference proteome</keyword>
<dbReference type="GeneID" id="117234146"/>
<protein>
    <submittedName>
        <fullName evidence="2 3">Uncharacterized protein LOC117234146</fullName>
    </submittedName>
</protein>
<organism evidence="1 3">
    <name type="scientific">Bombus vosnesenskii</name>
    <dbReference type="NCBI Taxonomy" id="207650"/>
    <lineage>
        <taxon>Eukaryota</taxon>
        <taxon>Metazoa</taxon>
        <taxon>Ecdysozoa</taxon>
        <taxon>Arthropoda</taxon>
        <taxon>Hexapoda</taxon>
        <taxon>Insecta</taxon>
        <taxon>Pterygota</taxon>
        <taxon>Neoptera</taxon>
        <taxon>Endopterygota</taxon>
        <taxon>Hymenoptera</taxon>
        <taxon>Apocrita</taxon>
        <taxon>Aculeata</taxon>
        <taxon>Apoidea</taxon>
        <taxon>Anthophila</taxon>
        <taxon>Apidae</taxon>
        <taxon>Bombus</taxon>
        <taxon>Pyrobombus</taxon>
    </lineage>
</organism>
<reference evidence="2 3" key="1">
    <citation type="submission" date="2025-04" db="UniProtKB">
        <authorList>
            <consortium name="RefSeq"/>
        </authorList>
    </citation>
    <scope>IDENTIFICATION</scope>
    <source>
        <tissue evidence="2 3">Muscle</tissue>
    </source>
</reference>
<dbReference type="RefSeq" id="XP_033350968.1">
    <property type="nucleotide sequence ID" value="XM_033495077.1"/>
</dbReference>
<dbReference type="GO" id="GO:0061640">
    <property type="term" value="P:cytoskeleton-dependent cytokinesis"/>
    <property type="evidence" value="ECO:0007669"/>
    <property type="project" value="InterPro"/>
</dbReference>
<dbReference type="RefSeq" id="XP_033350969.1">
    <property type="nucleotide sequence ID" value="XM_033495078.1"/>
</dbReference>
<accession>A0A6J3KG97</accession>
<dbReference type="CTD" id="46074"/>
<dbReference type="PANTHER" id="PTHR28360">
    <property type="entry name" value="DYNACTIN SUBUNIT 3"/>
    <property type="match status" value="1"/>
</dbReference>
<proteinExistence type="predicted"/>
<gene>
    <name evidence="2 3" type="primary">LOC117234146</name>
</gene>
<dbReference type="AlphaFoldDB" id="A0A6J3KG97"/>
<dbReference type="KEGG" id="bvk:117234146"/>
<dbReference type="Proteomes" id="UP000504631">
    <property type="component" value="Unplaced"/>
</dbReference>
<sequence length="188" mass="21359">MTTIELLEDRVMELEKQIYGLAKKNETNDISLENPVVDNILHVNTLISSAMSGREKANLMIKRLPELNNYLDPIIESSEIPIEAKVQLLLAMAPEIKQNYEMLKQVQELVPVLETDRLKNVPELTNKLNDLNLSYLKLYEDTQGLNNHINEVFSKYNEVITSISKSLITIDAIVTAAEIAKIPKKQLD</sequence>
<name>A0A6J3KG97_9HYME</name>
<dbReference type="InterPro" id="IPR009991">
    <property type="entry name" value="DCTN3"/>
</dbReference>
<dbReference type="GO" id="GO:0005869">
    <property type="term" value="C:dynactin complex"/>
    <property type="evidence" value="ECO:0007669"/>
    <property type="project" value="InterPro"/>
</dbReference>
<dbReference type="PANTHER" id="PTHR28360:SF1">
    <property type="entry name" value="DYNACTIN SUBUNIT 3"/>
    <property type="match status" value="1"/>
</dbReference>